<dbReference type="Proteomes" id="UP000033033">
    <property type="component" value="Chromosome"/>
</dbReference>
<dbReference type="PANTHER" id="PTHR22674">
    <property type="entry name" value="NTPASE, KAP FAMILY P-LOOP DOMAIN-CONTAINING 1"/>
    <property type="match status" value="1"/>
</dbReference>
<proteinExistence type="predicted"/>
<evidence type="ECO:0000313" key="5">
    <source>
        <dbReference type="EMBL" id="AKB54944.1"/>
    </source>
</evidence>
<dbReference type="InterPro" id="IPR052754">
    <property type="entry name" value="NTPase_KAP_P-loop"/>
</dbReference>
<dbReference type="GO" id="GO:0003824">
    <property type="term" value="F:catalytic activity"/>
    <property type="evidence" value="ECO:0007669"/>
    <property type="project" value="InterPro"/>
</dbReference>
<dbReference type="InterPro" id="IPR035994">
    <property type="entry name" value="Nucleoside_phosphorylase_sf"/>
</dbReference>
<sequence>MTLKADFLLITITEGESKAIFDVFQDSNRQVPQAVLIGDQTYYDIGVVNRKRVFLLKLGLGLLESEALLRKCILDLSPTAVILVGLAFGFNSKNQSIGDILVSTRLIIYETQRLITKDGSLIKTKDGSLLSVYHRDQIDASPRLLNCFQKIYNSWDESNYKVKFGSILSSEKILDNINYYQDLNTLNRDDIIGGEIGGAGLYEVCRESKVDWIVVKSISDFVGGDKSPNDNKWQVIATQNAAKFVLHMLQLMPASFALPGQLPAHFAVSGFNADIHTERDLIGIGSEVDAFAYLIAAKTLQPPMAIGLFGDWGSGKSFFMESLRQRIHTITLGAQRSNQPQKEISVYKYIAQIEFNAWHYVEGELWASLVDHIFRNLKTRSEDQPSLLHQRRQEIIEKLDIQGRAKEEAQARKDELKSQLDQAKERVTKLEKERDIALQKLTDLKAKDILKTIPLTDYEKEKQILENLGLKKDMKNAADLMQSADELRVVLERGNALTTRLREHGWDGWKWAAALVVVILIGPFISFVLNNISELPTVTNALVSVGAFLSGLTIMLKKGTMWLSESMTRVEDIRIKLDARRSAEAEKHDKKITEAECEYNEKKAEYDQAKNKEKEKERAIAELEQELQQVTPGRLLLDFINERMCSLDYRKHLGIAALIRSDFEQLSQLIEEQNKEFIERDKGKVSEEDKHLINRIVLYIDDLDRCPPDRVVQVLQAIHLLLAFPLFVVVVAVDVRWLSQSLQTHYQNLLSASTLQEDFELSKSFGRQASPQDYLEKIFQIPFWMPPLPEKARINIVKGLLSDSLVPSSEVDDKTELDNSQKGMKDTIDARVDGKERAKNWGVSENKRLLDLNTNTDLKPQGLDIEEIELQFMDELRSLLGQTPRSVKRFVNIYRLIKAISLNQGTKFVEDRPNADFKLVLFLLAVLIGLPTISSDFFKQLRSERSEIEQTMTSNQQVSISTGCTLGQVLAVLEAHQMPPRGKVLTEKDEEITLDKAGNGQASGWIYEERNVCHDLVRLKSWVDKYDGGSWLNLDATVLANWAPQVMRFSFQREDL</sequence>
<evidence type="ECO:0008006" key="7">
    <source>
        <dbReference type="Google" id="ProtNLM"/>
    </source>
</evidence>
<evidence type="ECO:0000259" key="4">
    <source>
        <dbReference type="Pfam" id="PF07693"/>
    </source>
</evidence>
<dbReference type="SUPFAM" id="SSF52540">
    <property type="entry name" value="P-loop containing nucleoside triphosphate hydrolases"/>
    <property type="match status" value="1"/>
</dbReference>
<evidence type="ECO:0000256" key="1">
    <source>
        <dbReference type="SAM" id="Coils"/>
    </source>
</evidence>
<dbReference type="Pfam" id="PF07693">
    <property type="entry name" value="KAP_NTPase"/>
    <property type="match status" value="1"/>
</dbReference>
<keyword evidence="2" id="KW-0472">Membrane</keyword>
<name>A0A0E3QVY4_METBA</name>
<gene>
    <name evidence="5" type="ORF">MSBRM_1946</name>
</gene>
<dbReference type="GeneID" id="24845206"/>
<dbReference type="InterPro" id="IPR011646">
    <property type="entry name" value="KAP_P-loop"/>
</dbReference>
<feature type="coiled-coil region" evidence="1">
    <location>
        <begin position="585"/>
        <end position="629"/>
    </location>
</feature>
<dbReference type="EMBL" id="CP009528">
    <property type="protein sequence ID" value="AKB54944.1"/>
    <property type="molecule type" value="Genomic_DNA"/>
</dbReference>
<dbReference type="InterPro" id="IPR000845">
    <property type="entry name" value="Nucleoside_phosphorylase_d"/>
</dbReference>
<feature type="coiled-coil region" evidence="1">
    <location>
        <begin position="399"/>
        <end position="447"/>
    </location>
</feature>
<dbReference type="AlphaFoldDB" id="A0A0E3QVY4"/>
<keyword evidence="2" id="KW-0812">Transmembrane</keyword>
<dbReference type="PATRIC" id="fig|1434108.4.peg.2477"/>
<keyword evidence="6" id="KW-1185">Reference proteome</keyword>
<dbReference type="GO" id="GO:0009116">
    <property type="term" value="P:nucleoside metabolic process"/>
    <property type="evidence" value="ECO:0007669"/>
    <property type="project" value="InterPro"/>
</dbReference>
<dbReference type="PANTHER" id="PTHR22674:SF6">
    <property type="entry name" value="NTPASE KAP FAMILY P-LOOP DOMAIN-CONTAINING PROTEIN 1"/>
    <property type="match status" value="1"/>
</dbReference>
<dbReference type="Gene3D" id="3.40.50.1580">
    <property type="entry name" value="Nucleoside phosphorylase domain"/>
    <property type="match status" value="1"/>
</dbReference>
<dbReference type="SUPFAM" id="SSF53167">
    <property type="entry name" value="Purine and uridine phosphorylases"/>
    <property type="match status" value="1"/>
</dbReference>
<reference evidence="5 6" key="1">
    <citation type="submission" date="2014-07" db="EMBL/GenBank/DDBJ databases">
        <title>Methanogenic archaea and the global carbon cycle.</title>
        <authorList>
            <person name="Henriksen J.R."/>
            <person name="Luke J."/>
            <person name="Reinhart S."/>
            <person name="Benedict M.N."/>
            <person name="Youngblut N.D."/>
            <person name="Metcalf M.E."/>
            <person name="Whitaker R.J."/>
            <person name="Metcalf W.W."/>
        </authorList>
    </citation>
    <scope>NUCLEOTIDE SEQUENCE [LARGE SCALE GENOMIC DNA]</scope>
    <source>
        <strain evidence="5 6">MS</strain>
    </source>
</reference>
<organism evidence="5 6">
    <name type="scientific">Methanosarcina barkeri MS</name>
    <dbReference type="NCBI Taxonomy" id="1434108"/>
    <lineage>
        <taxon>Archaea</taxon>
        <taxon>Methanobacteriati</taxon>
        <taxon>Methanobacteriota</taxon>
        <taxon>Stenosarchaea group</taxon>
        <taxon>Methanomicrobia</taxon>
        <taxon>Methanosarcinales</taxon>
        <taxon>Methanosarcinaceae</taxon>
        <taxon>Methanosarcina</taxon>
    </lineage>
</organism>
<feature type="transmembrane region" description="Helical" evidence="2">
    <location>
        <begin position="509"/>
        <end position="529"/>
    </location>
</feature>
<dbReference type="KEGG" id="mby:MSBRM_1946"/>
<evidence type="ECO:0000259" key="3">
    <source>
        <dbReference type="Pfam" id="PF01048"/>
    </source>
</evidence>
<dbReference type="HOGENOM" id="CLU_289978_0_0_2"/>
<keyword evidence="2" id="KW-1133">Transmembrane helix</keyword>
<feature type="domain" description="KAP NTPase" evidence="4">
    <location>
        <begin position="289"/>
        <end position="897"/>
    </location>
</feature>
<feature type="transmembrane region" description="Helical" evidence="2">
    <location>
        <begin position="535"/>
        <end position="556"/>
    </location>
</feature>
<feature type="domain" description="Nucleoside phosphorylase" evidence="3">
    <location>
        <begin position="45"/>
        <end position="249"/>
    </location>
</feature>
<evidence type="ECO:0000256" key="2">
    <source>
        <dbReference type="SAM" id="Phobius"/>
    </source>
</evidence>
<dbReference type="InterPro" id="IPR027417">
    <property type="entry name" value="P-loop_NTPase"/>
</dbReference>
<accession>A0A0E3QVY4</accession>
<protein>
    <recommendedName>
        <fullName evidence="7">Nucleoside phosphorylase domain-containing protein</fullName>
    </recommendedName>
</protein>
<dbReference type="Pfam" id="PF01048">
    <property type="entry name" value="PNP_UDP_1"/>
    <property type="match status" value="1"/>
</dbReference>
<keyword evidence="1" id="KW-0175">Coiled coil</keyword>
<evidence type="ECO:0000313" key="6">
    <source>
        <dbReference type="Proteomes" id="UP000033033"/>
    </source>
</evidence>
<dbReference type="RefSeq" id="WP_048155604.1">
    <property type="nucleotide sequence ID" value="NZ_CP009528.1"/>
</dbReference>
<dbReference type="STRING" id="1434108.MSBRM_1946"/>